<evidence type="ECO:0000256" key="1">
    <source>
        <dbReference type="ARBA" id="ARBA00001961"/>
    </source>
</evidence>
<evidence type="ECO:0000256" key="6">
    <source>
        <dbReference type="ARBA" id="ARBA00022723"/>
    </source>
</evidence>
<dbReference type="GO" id="GO:0005789">
    <property type="term" value="C:endoplasmic reticulum membrane"/>
    <property type="evidence" value="ECO:0007669"/>
    <property type="project" value="UniProtKB-SubCell"/>
</dbReference>
<evidence type="ECO:0000256" key="4">
    <source>
        <dbReference type="ARBA" id="ARBA00012269"/>
    </source>
</evidence>
<evidence type="ECO:0000256" key="5">
    <source>
        <dbReference type="ARBA" id="ARBA00022692"/>
    </source>
</evidence>
<evidence type="ECO:0000259" key="17">
    <source>
        <dbReference type="PROSITE" id="PS51670"/>
    </source>
</evidence>
<feature type="domain" description="Fe2OG dioxygenase" evidence="16">
    <location>
        <begin position="142"/>
        <end position="261"/>
    </location>
</feature>
<keyword evidence="7" id="KW-0223">Dioxygenase</keyword>
<sequence length="351" mass="39122">MLAKFFALTFLVLVGLVALRPAAFDVEEERLIGWKGETYSQAASEEWSLTVSEAEGIPWVETVSWNPRVFIYHNFLTDAECRHIKRTAAPMMKRSSVVGTNGSSVLDTIRTSYGTFIRRRHDPVVERVLRRVAAWTKAPPENQEDLQVLRYGPGQKYGAHMDSLIDDSPRMATVLLYLHDTEFGGETAFPDSGNWLDPSLAASLGPFSECAQGRVAFRPKKGDALMFWSIKPDGTHDPLSLHTGCPVVRGVKWTATSWVHSMPYNYDDYFKTAAQAGEHDGEPGACADLHDMCEHWARMGECSKNAVYMESHCGRSCGSCEPCAGPDDLACINRNREKLGFMVYDNIELDA</sequence>
<evidence type="ECO:0000256" key="3">
    <source>
        <dbReference type="ARBA" id="ARBA00006511"/>
    </source>
</evidence>
<keyword evidence="10" id="KW-0560">Oxidoreductase</keyword>
<feature type="chain" id="PRO_5032621351" description="procollagen-proline 4-dioxygenase" evidence="15">
    <location>
        <begin position="20"/>
        <end position="351"/>
    </location>
</feature>
<dbReference type="FunFam" id="2.60.120.620:FF:000002">
    <property type="entry name" value="Prolyl 4-hydroxylase 4"/>
    <property type="match status" value="1"/>
</dbReference>
<dbReference type="InterPro" id="IPR005123">
    <property type="entry name" value="Oxoglu/Fe-dep_dioxygenase_dom"/>
</dbReference>
<evidence type="ECO:0000313" key="18">
    <source>
        <dbReference type="EMBL" id="KAG2433981.1"/>
    </source>
</evidence>
<evidence type="ECO:0000256" key="15">
    <source>
        <dbReference type="SAM" id="SignalP"/>
    </source>
</evidence>
<gene>
    <name evidence="18" type="ORF">HYH02_012443</name>
</gene>
<evidence type="ECO:0000313" key="19">
    <source>
        <dbReference type="Proteomes" id="UP000613740"/>
    </source>
</evidence>
<evidence type="ECO:0000256" key="11">
    <source>
        <dbReference type="ARBA" id="ARBA00023004"/>
    </source>
</evidence>
<evidence type="ECO:0000256" key="12">
    <source>
        <dbReference type="ARBA" id="ARBA00023136"/>
    </source>
</evidence>
<evidence type="ECO:0000256" key="7">
    <source>
        <dbReference type="ARBA" id="ARBA00022964"/>
    </source>
</evidence>
<evidence type="ECO:0000256" key="10">
    <source>
        <dbReference type="ARBA" id="ARBA00023002"/>
    </source>
</evidence>
<dbReference type="SMART" id="SM00702">
    <property type="entry name" value="P4Hc"/>
    <property type="match status" value="1"/>
</dbReference>
<comment type="caution">
    <text evidence="18">The sequence shown here is derived from an EMBL/GenBank/DDBJ whole genome shotgun (WGS) entry which is preliminary data.</text>
</comment>
<accession>A0A835SYA6</accession>
<dbReference type="GO" id="GO:0031418">
    <property type="term" value="F:L-ascorbic acid binding"/>
    <property type="evidence" value="ECO:0007669"/>
    <property type="project" value="InterPro"/>
</dbReference>
<evidence type="ECO:0000256" key="13">
    <source>
        <dbReference type="ARBA" id="ARBA00023180"/>
    </source>
</evidence>
<feature type="signal peptide" evidence="15">
    <location>
        <begin position="1"/>
        <end position="19"/>
    </location>
</feature>
<dbReference type="Proteomes" id="UP000613740">
    <property type="component" value="Unassembled WGS sequence"/>
</dbReference>
<dbReference type="AlphaFoldDB" id="A0A835SYA6"/>
<organism evidence="18 19">
    <name type="scientific">Chlamydomonas schloesseri</name>
    <dbReference type="NCBI Taxonomy" id="2026947"/>
    <lineage>
        <taxon>Eukaryota</taxon>
        <taxon>Viridiplantae</taxon>
        <taxon>Chlorophyta</taxon>
        <taxon>core chlorophytes</taxon>
        <taxon>Chlorophyceae</taxon>
        <taxon>CS clade</taxon>
        <taxon>Chlamydomonadales</taxon>
        <taxon>Chlamydomonadaceae</taxon>
        <taxon>Chlamydomonas</taxon>
    </lineage>
</organism>
<dbReference type="InterPro" id="IPR006620">
    <property type="entry name" value="Pro_4_hyd_alph"/>
</dbReference>
<keyword evidence="9" id="KW-1133">Transmembrane helix</keyword>
<dbReference type="EMBL" id="JAEHOD010000059">
    <property type="protein sequence ID" value="KAG2433981.1"/>
    <property type="molecule type" value="Genomic_DNA"/>
</dbReference>
<comment type="catalytic activity">
    <reaction evidence="14">
        <text>L-prolyl-[collagen] + 2-oxoglutarate + O2 = trans-4-hydroxy-L-prolyl-[collagen] + succinate + CO2</text>
        <dbReference type="Rhea" id="RHEA:18945"/>
        <dbReference type="Rhea" id="RHEA-COMP:11676"/>
        <dbReference type="Rhea" id="RHEA-COMP:11680"/>
        <dbReference type="ChEBI" id="CHEBI:15379"/>
        <dbReference type="ChEBI" id="CHEBI:16526"/>
        <dbReference type="ChEBI" id="CHEBI:16810"/>
        <dbReference type="ChEBI" id="CHEBI:30031"/>
        <dbReference type="ChEBI" id="CHEBI:50342"/>
        <dbReference type="ChEBI" id="CHEBI:61965"/>
        <dbReference type="EC" id="1.14.11.2"/>
    </reaction>
</comment>
<dbReference type="InterPro" id="IPR003582">
    <property type="entry name" value="ShKT_dom"/>
</dbReference>
<keyword evidence="8" id="KW-0735">Signal-anchor</keyword>
<evidence type="ECO:0000259" key="16">
    <source>
        <dbReference type="PROSITE" id="PS51471"/>
    </source>
</evidence>
<dbReference type="PANTHER" id="PTHR10869">
    <property type="entry name" value="PROLYL 4-HYDROXYLASE ALPHA SUBUNIT"/>
    <property type="match status" value="1"/>
</dbReference>
<comment type="cofactor">
    <cofactor evidence="1">
        <name>L-ascorbate</name>
        <dbReference type="ChEBI" id="CHEBI:38290"/>
    </cofactor>
</comment>
<dbReference type="InterPro" id="IPR044862">
    <property type="entry name" value="Pro_4_hyd_alph_FE2OG_OXY"/>
</dbReference>
<evidence type="ECO:0000256" key="2">
    <source>
        <dbReference type="ARBA" id="ARBA00004648"/>
    </source>
</evidence>
<keyword evidence="13" id="KW-0325">Glycoprotein</keyword>
<dbReference type="SMART" id="SM00254">
    <property type="entry name" value="ShKT"/>
    <property type="match status" value="1"/>
</dbReference>
<dbReference type="EC" id="1.14.11.2" evidence="4"/>
<evidence type="ECO:0000256" key="9">
    <source>
        <dbReference type="ARBA" id="ARBA00022989"/>
    </source>
</evidence>
<dbReference type="InterPro" id="IPR045054">
    <property type="entry name" value="P4HA-like"/>
</dbReference>
<keyword evidence="11" id="KW-0408">Iron</keyword>
<protein>
    <recommendedName>
        <fullName evidence="4">procollagen-proline 4-dioxygenase</fullName>
        <ecNumber evidence="4">1.14.11.2</ecNumber>
    </recommendedName>
</protein>
<dbReference type="Pfam" id="PF13640">
    <property type="entry name" value="2OG-FeII_Oxy_3"/>
    <property type="match status" value="1"/>
</dbReference>
<dbReference type="OrthoDB" id="420380at2759"/>
<keyword evidence="6" id="KW-0479">Metal-binding</keyword>
<dbReference type="Pfam" id="PF01549">
    <property type="entry name" value="ShK"/>
    <property type="match status" value="1"/>
</dbReference>
<proteinExistence type="inferred from homology"/>
<dbReference type="PROSITE" id="PS51670">
    <property type="entry name" value="SHKT"/>
    <property type="match status" value="1"/>
</dbReference>
<keyword evidence="15" id="KW-0732">Signal</keyword>
<dbReference type="PROSITE" id="PS51471">
    <property type="entry name" value="FE2OG_OXY"/>
    <property type="match status" value="1"/>
</dbReference>
<dbReference type="GO" id="GO:0005506">
    <property type="term" value="F:iron ion binding"/>
    <property type="evidence" value="ECO:0007669"/>
    <property type="project" value="InterPro"/>
</dbReference>
<keyword evidence="5" id="KW-0812">Transmembrane</keyword>
<comment type="similarity">
    <text evidence="3">Belongs to the P4HA family.</text>
</comment>
<feature type="domain" description="ShKT" evidence="17">
    <location>
        <begin position="286"/>
        <end position="320"/>
    </location>
</feature>
<evidence type="ECO:0000256" key="8">
    <source>
        <dbReference type="ARBA" id="ARBA00022968"/>
    </source>
</evidence>
<keyword evidence="12" id="KW-0472">Membrane</keyword>
<keyword evidence="19" id="KW-1185">Reference proteome</keyword>
<name>A0A835SYA6_9CHLO</name>
<dbReference type="GO" id="GO:0004656">
    <property type="term" value="F:procollagen-proline 4-dioxygenase activity"/>
    <property type="evidence" value="ECO:0007669"/>
    <property type="project" value="UniProtKB-EC"/>
</dbReference>
<comment type="subcellular location">
    <subcellularLocation>
        <location evidence="2">Endoplasmic reticulum membrane</location>
        <topology evidence="2">Single-pass type II membrane protein</topology>
    </subcellularLocation>
</comment>
<dbReference type="Gene3D" id="2.60.120.620">
    <property type="entry name" value="q2cbj1_9rhob like domain"/>
    <property type="match status" value="1"/>
</dbReference>
<dbReference type="PANTHER" id="PTHR10869:SF238">
    <property type="entry name" value="PROLYL 4-HYDROXYLASE 6-RELATED"/>
    <property type="match status" value="1"/>
</dbReference>
<reference evidence="18" key="1">
    <citation type="journal article" date="2020" name="bioRxiv">
        <title>Comparative genomics of Chlamydomonas.</title>
        <authorList>
            <person name="Craig R.J."/>
            <person name="Hasan A.R."/>
            <person name="Ness R.W."/>
            <person name="Keightley P.D."/>
        </authorList>
    </citation>
    <scope>NUCLEOTIDE SEQUENCE</scope>
    <source>
        <strain evidence="18">CCAP 11/173</strain>
    </source>
</reference>
<evidence type="ECO:0000256" key="14">
    <source>
        <dbReference type="ARBA" id="ARBA00049169"/>
    </source>
</evidence>